<accession>A0A5C6TP99</accession>
<dbReference type="AlphaFoldDB" id="A0A5C6TP99"/>
<feature type="transmembrane region" description="Helical" evidence="5">
    <location>
        <begin position="243"/>
        <end position="261"/>
    </location>
</feature>
<dbReference type="Proteomes" id="UP000321331">
    <property type="component" value="Unassembled WGS sequence"/>
</dbReference>
<evidence type="ECO:0000256" key="5">
    <source>
        <dbReference type="SAM" id="Phobius"/>
    </source>
</evidence>
<dbReference type="EMBL" id="VMNF01000003">
    <property type="protein sequence ID" value="TXC12124.1"/>
    <property type="molecule type" value="Genomic_DNA"/>
</dbReference>
<evidence type="ECO:0000256" key="3">
    <source>
        <dbReference type="ARBA" id="ARBA00022989"/>
    </source>
</evidence>
<feature type="transmembrane region" description="Helical" evidence="5">
    <location>
        <begin position="162"/>
        <end position="184"/>
    </location>
</feature>
<protein>
    <recommendedName>
        <fullName evidence="8">Protein RTM1</fullName>
    </recommendedName>
</protein>
<feature type="transmembrane region" description="Helical" evidence="5">
    <location>
        <begin position="47"/>
        <end position="68"/>
    </location>
</feature>
<dbReference type="InterPro" id="IPR007568">
    <property type="entry name" value="RTA1"/>
</dbReference>
<dbReference type="GO" id="GO:0016020">
    <property type="term" value="C:membrane"/>
    <property type="evidence" value="ECO:0007669"/>
    <property type="project" value="UniProtKB-SubCell"/>
</dbReference>
<organism evidence="6 7">
    <name type="scientific">Fusarium oxysporum f. sp. cubense</name>
    <dbReference type="NCBI Taxonomy" id="61366"/>
    <lineage>
        <taxon>Eukaryota</taxon>
        <taxon>Fungi</taxon>
        <taxon>Dikarya</taxon>
        <taxon>Ascomycota</taxon>
        <taxon>Pezizomycotina</taxon>
        <taxon>Sordariomycetes</taxon>
        <taxon>Hypocreomycetidae</taxon>
        <taxon>Hypocreales</taxon>
        <taxon>Nectriaceae</taxon>
        <taxon>Fusarium</taxon>
        <taxon>Fusarium oxysporum species complex</taxon>
    </lineage>
</organism>
<sequence length="305" mass="34818">MDCNPNYKDAVWAFYRFVPSKEANIVFVVLFAMTTLLHVFQLWRTKTWYLIPLVLGGVWYPGEVIGYIGRVLNTNEEPGCWTMGPYIMQSVLILIAPALFAASIYMILGRIILLTEGEHHSLIRRKWLTKIFVFGDVASFMLQSSGGGLMAIADLSKMGEKIIVGGLFVQLFFFGCFILVSAVFHIRMHRDPTPKSLEPRVRWQTYLTTLYVTGILIWVRSLFRVVEFIEGNDGHLMRSEVWVFVFDGMLMLLVLVWMNWFHPGEIGLLIRGERSITNGLELVKMGGSGRKRLDTVESLSSEHNV</sequence>
<evidence type="ECO:0000256" key="2">
    <source>
        <dbReference type="ARBA" id="ARBA00022692"/>
    </source>
</evidence>
<dbReference type="Pfam" id="PF04479">
    <property type="entry name" value="RTA1"/>
    <property type="match status" value="1"/>
</dbReference>
<comment type="subcellular location">
    <subcellularLocation>
        <location evidence="1">Membrane</location>
        <topology evidence="1">Multi-pass membrane protein</topology>
    </subcellularLocation>
</comment>
<keyword evidence="2 5" id="KW-0812">Transmembrane</keyword>
<feature type="transmembrane region" description="Helical" evidence="5">
    <location>
        <begin position="127"/>
        <end position="150"/>
    </location>
</feature>
<name>A0A5C6TP99_FUSOC</name>
<reference evidence="6 7" key="1">
    <citation type="submission" date="2019-07" db="EMBL/GenBank/DDBJ databases">
        <title>The First High-Quality Draft Genome Sequence of the Causal Agent of the Current Panama Disease Epidemic.</title>
        <authorList>
            <person name="Warmington R.J."/>
            <person name="Kay W."/>
            <person name="Jeffries A."/>
            <person name="Bebber D."/>
            <person name="Moore K."/>
            <person name="Studholme D.J."/>
        </authorList>
    </citation>
    <scope>NUCLEOTIDE SEQUENCE [LARGE SCALE GENOMIC DNA]</scope>
    <source>
        <strain evidence="6 7">TR4</strain>
    </source>
</reference>
<evidence type="ECO:0000313" key="7">
    <source>
        <dbReference type="Proteomes" id="UP000321331"/>
    </source>
</evidence>
<dbReference type="PANTHER" id="PTHR31465:SF1">
    <property type="entry name" value="PROTEIN RTA1-RELATED"/>
    <property type="match status" value="1"/>
</dbReference>
<keyword evidence="4 5" id="KW-0472">Membrane</keyword>
<feature type="transmembrane region" description="Helical" evidence="5">
    <location>
        <begin position="88"/>
        <end position="115"/>
    </location>
</feature>
<dbReference type="PANTHER" id="PTHR31465">
    <property type="entry name" value="PROTEIN RTA1-RELATED"/>
    <property type="match status" value="1"/>
</dbReference>
<evidence type="ECO:0000256" key="1">
    <source>
        <dbReference type="ARBA" id="ARBA00004141"/>
    </source>
</evidence>
<feature type="transmembrane region" description="Helical" evidence="5">
    <location>
        <begin position="205"/>
        <end position="223"/>
    </location>
</feature>
<feature type="transmembrane region" description="Helical" evidence="5">
    <location>
        <begin position="23"/>
        <end position="40"/>
    </location>
</feature>
<keyword evidence="3 5" id="KW-1133">Transmembrane helix</keyword>
<evidence type="ECO:0008006" key="8">
    <source>
        <dbReference type="Google" id="ProtNLM"/>
    </source>
</evidence>
<evidence type="ECO:0000256" key="4">
    <source>
        <dbReference type="ARBA" id="ARBA00023136"/>
    </source>
</evidence>
<gene>
    <name evidence="6" type="ORF">FocTR4_00006928</name>
</gene>
<evidence type="ECO:0000313" key="6">
    <source>
        <dbReference type="EMBL" id="TXC12124.1"/>
    </source>
</evidence>
<proteinExistence type="predicted"/>
<comment type="caution">
    <text evidence="6">The sequence shown here is derived from an EMBL/GenBank/DDBJ whole genome shotgun (WGS) entry which is preliminary data.</text>
</comment>